<evidence type="ECO:0000256" key="1">
    <source>
        <dbReference type="ARBA" id="ARBA00005417"/>
    </source>
</evidence>
<keyword evidence="4 6" id="KW-0067">ATP-binding</keyword>
<dbReference type="InterPro" id="IPR027417">
    <property type="entry name" value="P-loop_NTPase"/>
</dbReference>
<dbReference type="Proteomes" id="UP000609874">
    <property type="component" value="Unassembled WGS sequence"/>
</dbReference>
<dbReference type="PROSITE" id="PS50893">
    <property type="entry name" value="ABC_TRANSPORTER_2"/>
    <property type="match status" value="1"/>
</dbReference>
<dbReference type="InterPro" id="IPR050319">
    <property type="entry name" value="ABC_transp_ATP-bind"/>
</dbReference>
<keyword evidence="3" id="KW-0547">Nucleotide-binding</keyword>
<keyword evidence="2" id="KW-0813">Transport</keyword>
<dbReference type="GO" id="GO:0005524">
    <property type="term" value="F:ATP binding"/>
    <property type="evidence" value="ECO:0007669"/>
    <property type="project" value="UniProtKB-KW"/>
</dbReference>
<sequence>MTTEPLLQVNDLEVTYQSRGLRRTSFKAVAGVDLQVQSGETIGLVGESGSGKSTIGRAILGMAPVTAGRIEFAGRNITHLPRRDRRTLASDIQVIFQDPYSSLSPSLTIGDTLAEPLRASGASRTEASRRIGELLDLVHLPSDALQRMPREFSGGQRQRVAIARSLALEPRFIVCDEPVSALDLSTQARVIDLLIEVQRRTGVSYLFISHDLDVIRVMSHRIAVMYRGRIVETGDGEQISTMPTHPYTQRLLLASPLADPAAQRVRRKEFQQLPAAEFLESSDI</sequence>
<dbReference type="InterPro" id="IPR003439">
    <property type="entry name" value="ABC_transporter-like_ATP-bd"/>
</dbReference>
<evidence type="ECO:0000256" key="3">
    <source>
        <dbReference type="ARBA" id="ARBA00022741"/>
    </source>
</evidence>
<feature type="domain" description="ABC transporter" evidence="5">
    <location>
        <begin position="7"/>
        <end position="252"/>
    </location>
</feature>
<gene>
    <name evidence="6" type="ORF">H9639_09535</name>
</gene>
<name>A0ABR8UT41_9MICC</name>
<dbReference type="Gene3D" id="3.40.50.300">
    <property type="entry name" value="P-loop containing nucleotide triphosphate hydrolases"/>
    <property type="match status" value="1"/>
</dbReference>
<comment type="similarity">
    <text evidence="1">Belongs to the ABC transporter superfamily.</text>
</comment>
<dbReference type="PROSITE" id="PS00211">
    <property type="entry name" value="ABC_TRANSPORTER_1"/>
    <property type="match status" value="1"/>
</dbReference>
<dbReference type="CDD" id="cd03257">
    <property type="entry name" value="ABC_NikE_OppD_transporters"/>
    <property type="match status" value="1"/>
</dbReference>
<dbReference type="RefSeq" id="WP_191807868.1">
    <property type="nucleotide sequence ID" value="NZ_JACSQD010000004.1"/>
</dbReference>
<evidence type="ECO:0000256" key="2">
    <source>
        <dbReference type="ARBA" id="ARBA00022448"/>
    </source>
</evidence>
<accession>A0ABR8UT41</accession>
<evidence type="ECO:0000313" key="6">
    <source>
        <dbReference type="EMBL" id="MBD7995537.1"/>
    </source>
</evidence>
<evidence type="ECO:0000313" key="7">
    <source>
        <dbReference type="Proteomes" id="UP000609874"/>
    </source>
</evidence>
<dbReference type="PANTHER" id="PTHR43776:SF7">
    <property type="entry name" value="D,D-DIPEPTIDE TRANSPORT ATP-BINDING PROTEIN DDPF-RELATED"/>
    <property type="match status" value="1"/>
</dbReference>
<reference evidence="6 7" key="1">
    <citation type="submission" date="2020-08" db="EMBL/GenBank/DDBJ databases">
        <title>A Genomic Blueprint of the Chicken Gut Microbiome.</title>
        <authorList>
            <person name="Gilroy R."/>
            <person name="Ravi A."/>
            <person name="Getino M."/>
            <person name="Pursley I."/>
            <person name="Horton D.L."/>
            <person name="Alikhan N.-F."/>
            <person name="Baker D."/>
            <person name="Gharbi K."/>
            <person name="Hall N."/>
            <person name="Watson M."/>
            <person name="Adriaenssens E.M."/>
            <person name="Foster-Nyarko E."/>
            <person name="Jarju S."/>
            <person name="Secka A."/>
            <person name="Antonio M."/>
            <person name="Oren A."/>
            <person name="Chaudhuri R."/>
            <person name="La Ragione R.M."/>
            <person name="Hildebrand F."/>
            <person name="Pallen M.J."/>
        </authorList>
    </citation>
    <scope>NUCLEOTIDE SEQUENCE [LARGE SCALE GENOMIC DNA]</scope>
    <source>
        <strain evidence="6 7">Sa2CUA1</strain>
    </source>
</reference>
<evidence type="ECO:0000256" key="4">
    <source>
        <dbReference type="ARBA" id="ARBA00022840"/>
    </source>
</evidence>
<dbReference type="PANTHER" id="PTHR43776">
    <property type="entry name" value="TRANSPORT ATP-BINDING PROTEIN"/>
    <property type="match status" value="1"/>
</dbReference>
<dbReference type="EMBL" id="JACSQD010000004">
    <property type="protein sequence ID" value="MBD7995537.1"/>
    <property type="molecule type" value="Genomic_DNA"/>
</dbReference>
<evidence type="ECO:0000259" key="5">
    <source>
        <dbReference type="PROSITE" id="PS50893"/>
    </source>
</evidence>
<protein>
    <submittedName>
        <fullName evidence="6">ABC transporter ATP-binding protein</fullName>
    </submittedName>
</protein>
<dbReference type="InterPro" id="IPR003593">
    <property type="entry name" value="AAA+_ATPase"/>
</dbReference>
<dbReference type="SUPFAM" id="SSF52540">
    <property type="entry name" value="P-loop containing nucleoside triphosphate hydrolases"/>
    <property type="match status" value="1"/>
</dbReference>
<organism evidence="6 7">
    <name type="scientific">Arthrobacter gallicola</name>
    <dbReference type="NCBI Taxonomy" id="2762225"/>
    <lineage>
        <taxon>Bacteria</taxon>
        <taxon>Bacillati</taxon>
        <taxon>Actinomycetota</taxon>
        <taxon>Actinomycetes</taxon>
        <taxon>Micrococcales</taxon>
        <taxon>Micrococcaceae</taxon>
        <taxon>Arthrobacter</taxon>
    </lineage>
</organism>
<dbReference type="InterPro" id="IPR017871">
    <property type="entry name" value="ABC_transporter-like_CS"/>
</dbReference>
<dbReference type="SMART" id="SM00382">
    <property type="entry name" value="AAA"/>
    <property type="match status" value="1"/>
</dbReference>
<keyword evidence="7" id="KW-1185">Reference proteome</keyword>
<dbReference type="Pfam" id="PF00005">
    <property type="entry name" value="ABC_tran"/>
    <property type="match status" value="1"/>
</dbReference>
<proteinExistence type="inferred from homology"/>
<comment type="caution">
    <text evidence="6">The sequence shown here is derived from an EMBL/GenBank/DDBJ whole genome shotgun (WGS) entry which is preliminary data.</text>
</comment>